<feature type="transmembrane region" description="Helical" evidence="1">
    <location>
        <begin position="12"/>
        <end position="39"/>
    </location>
</feature>
<evidence type="ECO:0000313" key="2">
    <source>
        <dbReference type="EMBL" id="XBX74899.1"/>
    </source>
</evidence>
<dbReference type="PANTHER" id="PTHR41324:SF1">
    <property type="entry name" value="DUF2232 DOMAIN-CONTAINING PROTEIN"/>
    <property type="match status" value="1"/>
</dbReference>
<organism evidence="2">
    <name type="scientific">Proteinivorax tanatarense</name>
    <dbReference type="NCBI Taxonomy" id="1260629"/>
    <lineage>
        <taxon>Bacteria</taxon>
        <taxon>Bacillati</taxon>
        <taxon>Bacillota</taxon>
        <taxon>Clostridia</taxon>
        <taxon>Eubacteriales</taxon>
        <taxon>Proteinivoracaceae</taxon>
        <taxon>Proteinivorax</taxon>
    </lineage>
</organism>
<gene>
    <name evidence="2" type="ORF">PRVXT_002964</name>
</gene>
<feature type="transmembrane region" description="Helical" evidence="1">
    <location>
        <begin position="171"/>
        <end position="195"/>
    </location>
</feature>
<keyword evidence="1" id="KW-1133">Transmembrane helix</keyword>
<reference evidence="2" key="2">
    <citation type="submission" date="2024-06" db="EMBL/GenBank/DDBJ databases">
        <authorList>
            <person name="Petrova K.O."/>
            <person name="Toshchakov S.V."/>
            <person name="Boltjanskaja Y.V."/>
            <person name="Kevbrin V."/>
        </authorList>
    </citation>
    <scope>NUCLEOTIDE SEQUENCE</scope>
    <source>
        <strain evidence="2">Z-910T</strain>
    </source>
</reference>
<feature type="transmembrane region" description="Helical" evidence="1">
    <location>
        <begin position="283"/>
        <end position="308"/>
    </location>
</feature>
<feature type="transmembrane region" description="Helical" evidence="1">
    <location>
        <begin position="251"/>
        <end position="271"/>
    </location>
</feature>
<name>A0AAU7VLB4_9FIRM</name>
<accession>A0AAU7VLB4</accession>
<feature type="transmembrane region" description="Helical" evidence="1">
    <location>
        <begin position="51"/>
        <end position="68"/>
    </location>
</feature>
<protein>
    <submittedName>
        <fullName evidence="2">DUF2232 domain-containing protein</fullName>
    </submittedName>
</protein>
<dbReference type="RefSeq" id="WP_350343648.1">
    <property type="nucleotide sequence ID" value="NZ_CP158367.1"/>
</dbReference>
<sequence>MAKLNTKSLVEGALLLALFLVLSILPFFIPALIPALILIPLPIVIITYRQSIKVAVMVVVLSFFALTIMLGNPIYPTLVTVLGGIPGIVLGYTIKRKKAVTTLLATTISFVAAIILVLNIFALFFDVNLVEVTLDRQLSALESFGSLVEGVLPQVETDPTDPDIEDFKERIYLSIQMIFPALIVIVSTVAGYVNLTVSKLTLVRLGYKVESLPPFAKWRFGDWVLWTFVATLLISIARLGNIAVLHINDNVHQIVLLMVLIQGLSLTYWYLSKYIKYTFLKAIILGLIALHPLTAQFVIMFGTLDFIINFRRL</sequence>
<evidence type="ECO:0000256" key="1">
    <source>
        <dbReference type="SAM" id="Phobius"/>
    </source>
</evidence>
<keyword evidence="1" id="KW-0472">Membrane</keyword>
<dbReference type="AlphaFoldDB" id="A0AAU7VLB4"/>
<proteinExistence type="predicted"/>
<feature type="transmembrane region" description="Helical" evidence="1">
    <location>
        <begin position="74"/>
        <end position="94"/>
    </location>
</feature>
<feature type="transmembrane region" description="Helical" evidence="1">
    <location>
        <begin position="223"/>
        <end position="245"/>
    </location>
</feature>
<keyword evidence="1" id="KW-0812">Transmembrane</keyword>
<dbReference type="InterPro" id="IPR018710">
    <property type="entry name" value="DUF2232"/>
</dbReference>
<reference evidence="2" key="1">
    <citation type="journal article" date="2013" name="Extremophiles">
        <title>Proteinivorax tanatarense gen. nov., sp. nov., an anaerobic, haloalkaliphilic, proteolytic bacterium isolated from a decaying algal bloom, and proposal of Proteinivoraceae fam. nov.</title>
        <authorList>
            <person name="Kevbrin V."/>
            <person name="Boltyanskaya Y."/>
            <person name="Zhilina T."/>
            <person name="Kolganova T."/>
            <person name="Lavrentjeva E."/>
            <person name="Kuznetsov B."/>
        </authorList>
    </citation>
    <scope>NUCLEOTIDE SEQUENCE</scope>
    <source>
        <strain evidence="2">Z-910T</strain>
    </source>
</reference>
<dbReference type="PANTHER" id="PTHR41324">
    <property type="entry name" value="MEMBRANE PROTEIN-RELATED"/>
    <property type="match status" value="1"/>
</dbReference>
<dbReference type="EMBL" id="CP158367">
    <property type="protein sequence ID" value="XBX74899.1"/>
    <property type="molecule type" value="Genomic_DNA"/>
</dbReference>
<dbReference type="Pfam" id="PF09991">
    <property type="entry name" value="DUF2232"/>
    <property type="match status" value="1"/>
</dbReference>
<feature type="transmembrane region" description="Helical" evidence="1">
    <location>
        <begin position="101"/>
        <end position="125"/>
    </location>
</feature>